<protein>
    <submittedName>
        <fullName evidence="2">Uncharacterized protein</fullName>
    </submittedName>
</protein>
<feature type="region of interest" description="Disordered" evidence="1">
    <location>
        <begin position="138"/>
        <end position="159"/>
    </location>
</feature>
<evidence type="ECO:0000256" key="1">
    <source>
        <dbReference type="SAM" id="MobiDB-lite"/>
    </source>
</evidence>
<proteinExistence type="predicted"/>
<organism evidence="2 3">
    <name type="scientific">Wickerhamomyces pijperi</name>
    <name type="common">Yeast</name>
    <name type="synonym">Pichia pijperi</name>
    <dbReference type="NCBI Taxonomy" id="599730"/>
    <lineage>
        <taxon>Eukaryota</taxon>
        <taxon>Fungi</taxon>
        <taxon>Dikarya</taxon>
        <taxon>Ascomycota</taxon>
        <taxon>Saccharomycotina</taxon>
        <taxon>Saccharomycetes</taxon>
        <taxon>Phaffomycetales</taxon>
        <taxon>Wickerhamomycetaceae</taxon>
        <taxon>Wickerhamomyces</taxon>
    </lineage>
</organism>
<dbReference type="Proteomes" id="UP000774326">
    <property type="component" value="Unassembled WGS sequence"/>
</dbReference>
<evidence type="ECO:0000313" key="2">
    <source>
        <dbReference type="EMBL" id="KAH3673235.1"/>
    </source>
</evidence>
<reference evidence="2" key="1">
    <citation type="journal article" date="2021" name="Open Biol.">
        <title>Shared evolutionary footprints suggest mitochondrial oxidative damage underlies multiple complex I losses in fungi.</title>
        <authorList>
            <person name="Schikora-Tamarit M.A."/>
            <person name="Marcet-Houben M."/>
            <person name="Nosek J."/>
            <person name="Gabaldon T."/>
        </authorList>
    </citation>
    <scope>NUCLEOTIDE SEQUENCE</scope>
    <source>
        <strain evidence="2">CBS2887</strain>
    </source>
</reference>
<gene>
    <name evidence="2" type="ORF">WICPIJ_009878</name>
</gene>
<comment type="caution">
    <text evidence="2">The sequence shown here is derived from an EMBL/GenBank/DDBJ whole genome shotgun (WGS) entry which is preliminary data.</text>
</comment>
<accession>A0A9P8TCA3</accession>
<evidence type="ECO:0000313" key="3">
    <source>
        <dbReference type="Proteomes" id="UP000774326"/>
    </source>
</evidence>
<dbReference type="EMBL" id="JAEUBG010005685">
    <property type="protein sequence ID" value="KAH3673235.1"/>
    <property type="molecule type" value="Genomic_DNA"/>
</dbReference>
<dbReference type="AlphaFoldDB" id="A0A9P8TCA3"/>
<feature type="region of interest" description="Disordered" evidence="1">
    <location>
        <begin position="45"/>
        <end position="69"/>
    </location>
</feature>
<reference evidence="2" key="2">
    <citation type="submission" date="2021-01" db="EMBL/GenBank/DDBJ databases">
        <authorList>
            <person name="Schikora-Tamarit M.A."/>
        </authorList>
    </citation>
    <scope>NUCLEOTIDE SEQUENCE</scope>
    <source>
        <strain evidence="2">CBS2887</strain>
    </source>
</reference>
<feature type="compositionally biased region" description="Acidic residues" evidence="1">
    <location>
        <begin position="58"/>
        <end position="67"/>
    </location>
</feature>
<sequence length="159" mass="17578">MCFKADSKQPAKMKPIMDCKVEDNVPAENLVHVSTVEQFSNDVRGEDTETVSTKIVDEPDDGNDEQTEPYNLKMNKEIGGMAPRPMVNLQMIVKCFGVKIHNKTIGTKAEITKPLSIMKLVKIAKYLFLLPGGNKEEASAQAAEPDGYSEPIPIPMKNL</sequence>
<keyword evidence="3" id="KW-1185">Reference proteome</keyword>
<name>A0A9P8TCA3_WICPI</name>